<feature type="transmembrane region" description="Helical" evidence="1">
    <location>
        <begin position="92"/>
        <end position="115"/>
    </location>
</feature>
<gene>
    <name evidence="2" type="ORF">CEP74_06695</name>
</gene>
<evidence type="ECO:0000313" key="2">
    <source>
        <dbReference type="EMBL" id="AVL47460.1"/>
    </source>
</evidence>
<keyword evidence="1" id="KW-0472">Membrane</keyword>
<dbReference type="EMBL" id="CP027403">
    <property type="protein sequence ID" value="AVL47460.1"/>
    <property type="molecule type" value="Genomic_DNA"/>
</dbReference>
<name>A0AAD0HBX4_CAMJU</name>
<feature type="transmembrane region" description="Helical" evidence="1">
    <location>
        <begin position="69"/>
        <end position="86"/>
    </location>
</feature>
<accession>A0AAD0HBX4</accession>
<keyword evidence="1" id="KW-1133">Transmembrane helix</keyword>
<dbReference type="Proteomes" id="UP000239717">
    <property type="component" value="Chromosome"/>
</dbReference>
<sequence>MGNLENNANSVLVAGSFVLAIFYQVLSYLGVSTAQVFTLFFIFMFSGLVGFLKTFALNESLKAYMISDLLAKTLILFVPFIVAMIAKSISDLYIFVDYVFSFLILGELLAILVNIQSIKTRKAIQEIDFYNIFIDKIKHLSLKFLKIEKHNFHDDNKNDDNKKE</sequence>
<evidence type="ECO:0000313" key="3">
    <source>
        <dbReference type="Proteomes" id="UP000239717"/>
    </source>
</evidence>
<feature type="transmembrane region" description="Helical" evidence="1">
    <location>
        <begin position="12"/>
        <end position="31"/>
    </location>
</feature>
<dbReference type="OMA" id="MINIQCI"/>
<dbReference type="AlphaFoldDB" id="A0AAD0HBX4"/>
<reference evidence="3" key="1">
    <citation type="submission" date="2018-03" db="EMBL/GenBank/DDBJ databases">
        <title>FDA dAtabase for Regulatory Grade micrObial Sequences (FDA-ARGOS): Supporting development and validation of Infectious Disease Dx tests.</title>
        <authorList>
            <person name="Kerrigan L."/>
            <person name="Tallon L."/>
            <person name="Sadzewicz L."/>
            <person name="Sengamalay N."/>
            <person name="Ott S."/>
            <person name="Godinez A."/>
            <person name="Nagaraj S."/>
            <person name="Vavikolanu K."/>
            <person name="Vyas G."/>
            <person name="Nadendla S."/>
            <person name="George J."/>
            <person name="Sichtig H."/>
        </authorList>
    </citation>
    <scope>NUCLEOTIDE SEQUENCE [LARGE SCALE GENOMIC DNA]</scope>
    <source>
        <strain evidence="3">FDAARGOS_295</strain>
    </source>
</reference>
<protein>
    <submittedName>
        <fullName evidence="2">Uncharacterized protein</fullName>
    </submittedName>
</protein>
<proteinExistence type="predicted"/>
<keyword evidence="1" id="KW-0812">Transmembrane</keyword>
<organism evidence="2 3">
    <name type="scientific">Campylobacter jejuni subsp. doylei</name>
    <dbReference type="NCBI Taxonomy" id="32021"/>
    <lineage>
        <taxon>Bacteria</taxon>
        <taxon>Pseudomonadati</taxon>
        <taxon>Campylobacterota</taxon>
        <taxon>Epsilonproteobacteria</taxon>
        <taxon>Campylobacterales</taxon>
        <taxon>Campylobacteraceae</taxon>
        <taxon>Campylobacter</taxon>
    </lineage>
</organism>
<feature type="transmembrane region" description="Helical" evidence="1">
    <location>
        <begin position="37"/>
        <end position="57"/>
    </location>
</feature>
<evidence type="ECO:0000256" key="1">
    <source>
        <dbReference type="SAM" id="Phobius"/>
    </source>
</evidence>